<dbReference type="PANTHER" id="PTHR19446">
    <property type="entry name" value="REVERSE TRANSCRIPTASES"/>
    <property type="match status" value="1"/>
</dbReference>
<sequence length="137" mass="15353">MYLESTNHDEVLCTILNLKNSSPGPDEIPPKFVKTVGHLICDPLVHVFNLSFEPGVVPVALKIARVIPVFKKGNIYSVSKYELLYDFQFGFLPGLSTVHALLHFTDLLTDAFEKKLYVSGTFLDLSKAFDCLLHNIL</sequence>
<name>A0A9Q1HBR0_HOLLE</name>
<evidence type="ECO:0008006" key="3">
    <source>
        <dbReference type="Google" id="ProtNLM"/>
    </source>
</evidence>
<reference evidence="1" key="1">
    <citation type="submission" date="2021-10" db="EMBL/GenBank/DDBJ databases">
        <title>Tropical sea cucumber genome reveals ecological adaptation and Cuvierian tubules defense mechanism.</title>
        <authorList>
            <person name="Chen T."/>
        </authorList>
    </citation>
    <scope>NUCLEOTIDE SEQUENCE</scope>
    <source>
        <strain evidence="1">Nanhai2018</strain>
        <tissue evidence="1">Muscle</tissue>
    </source>
</reference>
<protein>
    <recommendedName>
        <fullName evidence="3">Reverse transcriptase domain-containing protein</fullName>
    </recommendedName>
</protein>
<comment type="caution">
    <text evidence="1">The sequence shown here is derived from an EMBL/GenBank/DDBJ whole genome shotgun (WGS) entry which is preliminary data.</text>
</comment>
<evidence type="ECO:0000313" key="2">
    <source>
        <dbReference type="Proteomes" id="UP001152320"/>
    </source>
</evidence>
<gene>
    <name evidence="1" type="ORF">HOLleu_14411</name>
</gene>
<organism evidence="1 2">
    <name type="scientific">Holothuria leucospilota</name>
    <name type="common">Black long sea cucumber</name>
    <name type="synonym">Mertensiothuria leucospilota</name>
    <dbReference type="NCBI Taxonomy" id="206669"/>
    <lineage>
        <taxon>Eukaryota</taxon>
        <taxon>Metazoa</taxon>
        <taxon>Echinodermata</taxon>
        <taxon>Eleutherozoa</taxon>
        <taxon>Echinozoa</taxon>
        <taxon>Holothuroidea</taxon>
        <taxon>Aspidochirotacea</taxon>
        <taxon>Aspidochirotida</taxon>
        <taxon>Holothuriidae</taxon>
        <taxon>Holothuria</taxon>
    </lineage>
</organism>
<keyword evidence="2" id="KW-1185">Reference proteome</keyword>
<proteinExistence type="predicted"/>
<dbReference type="EMBL" id="JAIZAY010000006">
    <property type="protein sequence ID" value="KAJ8040185.1"/>
    <property type="molecule type" value="Genomic_DNA"/>
</dbReference>
<dbReference type="AlphaFoldDB" id="A0A9Q1HBR0"/>
<dbReference type="Proteomes" id="UP001152320">
    <property type="component" value="Chromosome 6"/>
</dbReference>
<dbReference type="OrthoDB" id="8197232at2759"/>
<evidence type="ECO:0000313" key="1">
    <source>
        <dbReference type="EMBL" id="KAJ8040185.1"/>
    </source>
</evidence>
<accession>A0A9Q1HBR0</accession>